<feature type="compositionally biased region" description="Polar residues" evidence="1">
    <location>
        <begin position="145"/>
        <end position="164"/>
    </location>
</feature>
<name>A0AAD4TIK1_9MAGN</name>
<dbReference type="CDD" id="cd06257">
    <property type="entry name" value="DnaJ"/>
    <property type="match status" value="1"/>
</dbReference>
<dbReference type="Pfam" id="PF00226">
    <property type="entry name" value="DnaJ"/>
    <property type="match status" value="1"/>
</dbReference>
<reference evidence="3" key="1">
    <citation type="submission" date="2022-04" db="EMBL/GenBank/DDBJ databases">
        <title>A functionally conserved STORR gene fusion in Papaver species that diverged 16.8 million years ago.</title>
        <authorList>
            <person name="Catania T."/>
        </authorList>
    </citation>
    <scope>NUCLEOTIDE SEQUENCE</scope>
    <source>
        <strain evidence="3">S-188037</strain>
    </source>
</reference>
<dbReference type="InterPro" id="IPR001623">
    <property type="entry name" value="DnaJ_domain"/>
</dbReference>
<dbReference type="EMBL" id="JAJJMB010000440">
    <property type="protein sequence ID" value="KAI3962162.1"/>
    <property type="molecule type" value="Genomic_DNA"/>
</dbReference>
<dbReference type="SMART" id="SM00271">
    <property type="entry name" value="DnaJ"/>
    <property type="match status" value="1"/>
</dbReference>
<evidence type="ECO:0000313" key="3">
    <source>
        <dbReference type="EMBL" id="KAI3962162.1"/>
    </source>
</evidence>
<dbReference type="PANTHER" id="PTHR44137">
    <property type="entry name" value="BNAC03G44070D PROTEIN"/>
    <property type="match status" value="1"/>
</dbReference>
<dbReference type="PANTHER" id="PTHR44137:SF57">
    <property type="entry name" value="CHAPERONE DNAJ-DOMAIN PROTEIN"/>
    <property type="match status" value="1"/>
</dbReference>
<keyword evidence="4" id="KW-1185">Reference proteome</keyword>
<proteinExistence type="predicted"/>
<dbReference type="Proteomes" id="UP001202328">
    <property type="component" value="Unassembled WGS sequence"/>
</dbReference>
<dbReference type="AlphaFoldDB" id="A0AAD4TIK1"/>
<feature type="region of interest" description="Disordered" evidence="1">
    <location>
        <begin position="144"/>
        <end position="173"/>
    </location>
</feature>
<dbReference type="PROSITE" id="PS50076">
    <property type="entry name" value="DNAJ_2"/>
    <property type="match status" value="1"/>
</dbReference>
<evidence type="ECO:0000259" key="2">
    <source>
        <dbReference type="PROSITE" id="PS50076"/>
    </source>
</evidence>
<accession>A0AAD4TIK1</accession>
<feature type="domain" description="J" evidence="2">
    <location>
        <begin position="73"/>
        <end position="141"/>
    </location>
</feature>
<evidence type="ECO:0000313" key="4">
    <source>
        <dbReference type="Proteomes" id="UP001202328"/>
    </source>
</evidence>
<dbReference type="Gene3D" id="1.10.287.110">
    <property type="entry name" value="DnaJ domain"/>
    <property type="match status" value="1"/>
</dbReference>
<protein>
    <recommendedName>
        <fullName evidence="2">J domain-containing protein</fullName>
    </recommendedName>
</protein>
<gene>
    <name evidence="3" type="ORF">MKW98_005793</name>
</gene>
<dbReference type="SUPFAM" id="SSF46565">
    <property type="entry name" value="Chaperone J-domain"/>
    <property type="match status" value="1"/>
</dbReference>
<sequence length="229" mass="26312">MEKEAQHLKEEAEIKFKARDFARALWLANLAGIQQYIAAYKVHVAAYKSTITTAFACKTNENTTNFTTVRVPDWYKVLEISDDDSFDVSIYTMNEHYKRMELLVHPDKNDSVAAEGAFKLVQDGLDVLSDPDMRKGFEIERNRSRAQLTSSGSTSSKQRNTKASSFYYDDQEETEDTWLFGEEEDAEEDLESETRSCPTCSYPCYVQTCKKECSSSVYCRNCDRIFIFS</sequence>
<evidence type="ECO:0000256" key="1">
    <source>
        <dbReference type="SAM" id="MobiDB-lite"/>
    </source>
</evidence>
<comment type="caution">
    <text evidence="3">The sequence shown here is derived from an EMBL/GenBank/DDBJ whole genome shotgun (WGS) entry which is preliminary data.</text>
</comment>
<dbReference type="InterPro" id="IPR036869">
    <property type="entry name" value="J_dom_sf"/>
</dbReference>
<organism evidence="3 4">
    <name type="scientific">Papaver atlanticum</name>
    <dbReference type="NCBI Taxonomy" id="357466"/>
    <lineage>
        <taxon>Eukaryota</taxon>
        <taxon>Viridiplantae</taxon>
        <taxon>Streptophyta</taxon>
        <taxon>Embryophyta</taxon>
        <taxon>Tracheophyta</taxon>
        <taxon>Spermatophyta</taxon>
        <taxon>Magnoliopsida</taxon>
        <taxon>Ranunculales</taxon>
        <taxon>Papaveraceae</taxon>
        <taxon>Papaveroideae</taxon>
        <taxon>Papaver</taxon>
    </lineage>
</organism>